<dbReference type="KEGG" id="ccot:CCAX7_46550"/>
<dbReference type="Pfam" id="PF04326">
    <property type="entry name" value="SLFN_AlbA_2"/>
    <property type="match status" value="1"/>
</dbReference>
<dbReference type="EMBL" id="AP025739">
    <property type="protein sequence ID" value="BDI32604.1"/>
    <property type="molecule type" value="Genomic_DNA"/>
</dbReference>
<organism evidence="1 2">
    <name type="scientific">Capsulimonas corticalis</name>
    <dbReference type="NCBI Taxonomy" id="2219043"/>
    <lineage>
        <taxon>Bacteria</taxon>
        <taxon>Bacillati</taxon>
        <taxon>Armatimonadota</taxon>
        <taxon>Armatimonadia</taxon>
        <taxon>Capsulimonadales</taxon>
        <taxon>Capsulimonadaceae</taxon>
        <taxon>Capsulimonas</taxon>
    </lineage>
</organism>
<protein>
    <submittedName>
        <fullName evidence="1">Uncharacterized protein</fullName>
    </submittedName>
</protein>
<evidence type="ECO:0000313" key="1">
    <source>
        <dbReference type="EMBL" id="BDI32604.1"/>
    </source>
</evidence>
<dbReference type="OrthoDB" id="320597at2"/>
<dbReference type="InterPro" id="IPR038461">
    <property type="entry name" value="Schlafen_AlbA_2_dom_sf"/>
</dbReference>
<dbReference type="Proteomes" id="UP000287394">
    <property type="component" value="Chromosome"/>
</dbReference>
<evidence type="ECO:0000313" key="2">
    <source>
        <dbReference type="Proteomes" id="UP000287394"/>
    </source>
</evidence>
<sequence length="358" mass="40605">MDFIDWCHIVLDKTIEAYDSDPQASYSGVHVTDISKVLFDKGTHELSDENEMQSFVDALSALKECGFIYEKRRQWISVNRSGRDFIKNPIPFWESICAIQLQEREAAVLNATNNLSPKSTNRYAWLTFPKTDDMLAELNLNDDTSYFAIGRELADQHKLLKLYRSMDSIYGYAATYKGLIWQTRRDITSETKRLDELVAEWETTSVDFKRELKLDTASEKAEFIKDVIALANTQASGKRYLIIGFDDKTRNYHTPVSGSISSNRIEQILANHTKPMINVKYQAINYKGGTVGQIEILRNAIDIPYKVSKSIGDKKRVNEGDIFVRHGTQIEPPTPGELSAIEEEAAYAKSIKYNAGGS</sequence>
<proteinExistence type="predicted"/>
<dbReference type="RefSeq" id="WP_125206313.1">
    <property type="nucleotide sequence ID" value="NZ_AP025739.1"/>
</dbReference>
<dbReference type="Gene3D" id="3.30.950.30">
    <property type="entry name" value="Schlafen, AAA domain"/>
    <property type="match status" value="1"/>
</dbReference>
<accession>A0A402D539</accession>
<dbReference type="InterPro" id="IPR007421">
    <property type="entry name" value="Schlafen_AlbA_2_dom"/>
</dbReference>
<dbReference type="AlphaFoldDB" id="A0A402D539"/>
<keyword evidence="2" id="KW-1185">Reference proteome</keyword>
<gene>
    <name evidence="1" type="ORF">CCAX7_46550</name>
</gene>
<reference evidence="1 2" key="1">
    <citation type="journal article" date="2019" name="Int. J. Syst. Evol. Microbiol.">
        <title>Capsulimonas corticalis gen. nov., sp. nov., an aerobic capsulated bacterium, of a novel bacterial order, Capsulimonadales ord. nov., of the class Armatimonadia of the phylum Armatimonadetes.</title>
        <authorList>
            <person name="Li J."/>
            <person name="Kudo C."/>
            <person name="Tonouchi A."/>
        </authorList>
    </citation>
    <scope>NUCLEOTIDE SEQUENCE [LARGE SCALE GENOMIC DNA]</scope>
    <source>
        <strain evidence="1 2">AX-7</strain>
    </source>
</reference>
<name>A0A402D539_9BACT</name>